<dbReference type="InterPro" id="IPR008271">
    <property type="entry name" value="Ser/Thr_kinase_AS"/>
</dbReference>
<dbReference type="InterPro" id="IPR045269">
    <property type="entry name" value="Atg1-like"/>
</dbReference>
<dbReference type="EC" id="2.7.11.1" evidence="2"/>
<evidence type="ECO:0000256" key="12">
    <source>
        <dbReference type="PROSITE-ProRule" id="PRU10141"/>
    </source>
</evidence>
<comment type="similarity">
    <text evidence="13">Belongs to the protein kinase superfamily.</text>
</comment>
<evidence type="ECO:0000256" key="4">
    <source>
        <dbReference type="ARBA" id="ARBA00022679"/>
    </source>
</evidence>
<dbReference type="OrthoDB" id="4062651at2759"/>
<gene>
    <name evidence="15" type="ORF">BU24DRAFT_326989</name>
</gene>
<feature type="non-terminal residue" evidence="15">
    <location>
        <position position="200"/>
    </location>
</feature>
<feature type="domain" description="Protein kinase" evidence="14">
    <location>
        <begin position="3"/>
        <end position="200"/>
    </location>
</feature>
<evidence type="ECO:0000256" key="5">
    <source>
        <dbReference type="ARBA" id="ARBA00022741"/>
    </source>
</evidence>
<dbReference type="RefSeq" id="XP_033390129.1">
    <property type="nucleotide sequence ID" value="XM_033522993.1"/>
</dbReference>
<name>A0A6A5YAG9_9PLEO</name>
<dbReference type="PROSITE" id="PS00107">
    <property type="entry name" value="PROTEIN_KINASE_ATP"/>
    <property type="match status" value="1"/>
</dbReference>
<dbReference type="InterPro" id="IPR011009">
    <property type="entry name" value="Kinase-like_dom_sf"/>
</dbReference>
<dbReference type="PANTHER" id="PTHR24348">
    <property type="entry name" value="SERINE/THREONINE-PROTEIN KINASE UNC-51-RELATED"/>
    <property type="match status" value="1"/>
</dbReference>
<evidence type="ECO:0000256" key="3">
    <source>
        <dbReference type="ARBA" id="ARBA00022527"/>
    </source>
</evidence>
<evidence type="ECO:0000256" key="13">
    <source>
        <dbReference type="RuleBase" id="RU000304"/>
    </source>
</evidence>
<feature type="non-terminal residue" evidence="15">
    <location>
        <position position="1"/>
    </location>
</feature>
<dbReference type="PROSITE" id="PS00108">
    <property type="entry name" value="PROTEIN_KINASE_ST"/>
    <property type="match status" value="1"/>
</dbReference>
<dbReference type="GO" id="GO:0042594">
    <property type="term" value="P:response to starvation"/>
    <property type="evidence" value="ECO:0007669"/>
    <property type="project" value="TreeGrafter"/>
</dbReference>
<dbReference type="GO" id="GO:0010506">
    <property type="term" value="P:regulation of autophagy"/>
    <property type="evidence" value="ECO:0007669"/>
    <property type="project" value="InterPro"/>
</dbReference>
<evidence type="ECO:0000256" key="11">
    <source>
        <dbReference type="ARBA" id="ARBA00048679"/>
    </source>
</evidence>
<dbReference type="GO" id="GO:0005776">
    <property type="term" value="C:autophagosome"/>
    <property type="evidence" value="ECO:0007669"/>
    <property type="project" value="TreeGrafter"/>
</dbReference>
<dbReference type="GeneID" id="54280390"/>
<evidence type="ECO:0000313" key="16">
    <source>
        <dbReference type="Proteomes" id="UP000799778"/>
    </source>
</evidence>
<dbReference type="PANTHER" id="PTHR24348:SF22">
    <property type="entry name" value="NON-SPECIFIC SERINE_THREONINE PROTEIN KINASE"/>
    <property type="match status" value="1"/>
</dbReference>
<dbReference type="AlphaFoldDB" id="A0A6A5YAG9"/>
<sequence>LPIKTLETVGTGAYAAVEKVDICGRLYARKSILLPRYNRKRARETLQNEVAIIRKLEHPHIVRVLCTYEESSRFAIVLEPLATCDLEVYLHRTSKPECAERKSITEKWLECLSGTLSFIHAKGVRHKDIKTRNILVKDGDVLFADFGSSHMFHDEDNSITEGPAYGHTLMYCSPEVVEWQKRGRAADVFSLGCVFTELLT</sequence>
<keyword evidence="6 15" id="KW-0418">Kinase</keyword>
<dbReference type="GO" id="GO:0000045">
    <property type="term" value="P:autophagosome assembly"/>
    <property type="evidence" value="ECO:0007669"/>
    <property type="project" value="TreeGrafter"/>
</dbReference>
<dbReference type="GO" id="GO:0034727">
    <property type="term" value="P:piecemeal microautophagy of the nucleus"/>
    <property type="evidence" value="ECO:0007669"/>
    <property type="project" value="TreeGrafter"/>
</dbReference>
<keyword evidence="16" id="KW-1185">Reference proteome</keyword>
<evidence type="ECO:0000313" key="15">
    <source>
        <dbReference type="EMBL" id="KAF2021790.1"/>
    </source>
</evidence>
<dbReference type="GO" id="GO:0005524">
    <property type="term" value="F:ATP binding"/>
    <property type="evidence" value="ECO:0007669"/>
    <property type="project" value="UniProtKB-UniRule"/>
</dbReference>
<keyword evidence="5 12" id="KW-0547">Nucleotide-binding</keyword>
<proteinExistence type="inferred from homology"/>
<comment type="catalytic activity">
    <reaction evidence="11">
        <text>L-seryl-[protein] + ATP = O-phospho-L-seryl-[protein] + ADP + H(+)</text>
        <dbReference type="Rhea" id="RHEA:17989"/>
        <dbReference type="Rhea" id="RHEA-COMP:9863"/>
        <dbReference type="Rhea" id="RHEA-COMP:11604"/>
        <dbReference type="ChEBI" id="CHEBI:15378"/>
        <dbReference type="ChEBI" id="CHEBI:29999"/>
        <dbReference type="ChEBI" id="CHEBI:30616"/>
        <dbReference type="ChEBI" id="CHEBI:83421"/>
        <dbReference type="ChEBI" id="CHEBI:456216"/>
        <dbReference type="EC" id="2.7.11.1"/>
    </reaction>
</comment>
<keyword evidence="7 12" id="KW-0067">ATP-binding</keyword>
<dbReference type="GO" id="GO:0004674">
    <property type="term" value="F:protein serine/threonine kinase activity"/>
    <property type="evidence" value="ECO:0007669"/>
    <property type="project" value="UniProtKB-KW"/>
</dbReference>
<keyword evidence="4" id="KW-0808">Transferase</keyword>
<evidence type="ECO:0000256" key="8">
    <source>
        <dbReference type="ARBA" id="ARBA00023006"/>
    </source>
</evidence>
<evidence type="ECO:0000256" key="6">
    <source>
        <dbReference type="ARBA" id="ARBA00022777"/>
    </source>
</evidence>
<dbReference type="PROSITE" id="PS50011">
    <property type="entry name" value="PROTEIN_KINASE_DOM"/>
    <property type="match status" value="1"/>
</dbReference>
<evidence type="ECO:0000256" key="9">
    <source>
        <dbReference type="ARBA" id="ARBA00030237"/>
    </source>
</evidence>
<dbReference type="InterPro" id="IPR017441">
    <property type="entry name" value="Protein_kinase_ATP_BS"/>
</dbReference>
<evidence type="ECO:0000259" key="14">
    <source>
        <dbReference type="PROSITE" id="PS50011"/>
    </source>
</evidence>
<keyword evidence="8" id="KW-0072">Autophagy</keyword>
<protein>
    <recommendedName>
        <fullName evidence="2">non-specific serine/threonine protein kinase</fullName>
        <ecNumber evidence="2">2.7.11.1</ecNumber>
    </recommendedName>
    <alternativeName>
        <fullName evidence="9">Autophagy-related protein 1</fullName>
    </alternativeName>
</protein>
<comment type="catalytic activity">
    <reaction evidence="10">
        <text>L-threonyl-[protein] + ATP = O-phospho-L-threonyl-[protein] + ADP + H(+)</text>
        <dbReference type="Rhea" id="RHEA:46608"/>
        <dbReference type="Rhea" id="RHEA-COMP:11060"/>
        <dbReference type="Rhea" id="RHEA-COMP:11605"/>
        <dbReference type="ChEBI" id="CHEBI:15378"/>
        <dbReference type="ChEBI" id="CHEBI:30013"/>
        <dbReference type="ChEBI" id="CHEBI:30616"/>
        <dbReference type="ChEBI" id="CHEBI:61977"/>
        <dbReference type="ChEBI" id="CHEBI:456216"/>
        <dbReference type="EC" id="2.7.11.1"/>
    </reaction>
</comment>
<accession>A0A6A5YAG9</accession>
<keyword evidence="3 13" id="KW-0723">Serine/threonine-protein kinase</keyword>
<evidence type="ECO:0000256" key="1">
    <source>
        <dbReference type="ARBA" id="ARBA00004623"/>
    </source>
</evidence>
<dbReference type="Proteomes" id="UP000799778">
    <property type="component" value="Unassembled WGS sequence"/>
</dbReference>
<dbReference type="EMBL" id="ML978066">
    <property type="protein sequence ID" value="KAF2021790.1"/>
    <property type="molecule type" value="Genomic_DNA"/>
</dbReference>
<dbReference type="InterPro" id="IPR000719">
    <property type="entry name" value="Prot_kinase_dom"/>
</dbReference>
<feature type="binding site" evidence="12">
    <location>
        <position position="30"/>
    </location>
    <ligand>
        <name>ATP</name>
        <dbReference type="ChEBI" id="CHEBI:30616"/>
    </ligand>
</feature>
<dbReference type="GO" id="GO:0034045">
    <property type="term" value="C:phagophore assembly site membrane"/>
    <property type="evidence" value="ECO:0007669"/>
    <property type="project" value="UniProtKB-SubCell"/>
</dbReference>
<dbReference type="GO" id="GO:0005829">
    <property type="term" value="C:cytosol"/>
    <property type="evidence" value="ECO:0007669"/>
    <property type="project" value="TreeGrafter"/>
</dbReference>
<dbReference type="Gene3D" id="1.10.510.10">
    <property type="entry name" value="Transferase(Phosphotransferase) domain 1"/>
    <property type="match status" value="1"/>
</dbReference>
<dbReference type="Pfam" id="PF00069">
    <property type="entry name" value="Pkinase"/>
    <property type="match status" value="1"/>
</dbReference>
<evidence type="ECO:0000256" key="2">
    <source>
        <dbReference type="ARBA" id="ARBA00012513"/>
    </source>
</evidence>
<evidence type="ECO:0000256" key="7">
    <source>
        <dbReference type="ARBA" id="ARBA00022840"/>
    </source>
</evidence>
<organism evidence="15 16">
    <name type="scientific">Aaosphaeria arxii CBS 175.79</name>
    <dbReference type="NCBI Taxonomy" id="1450172"/>
    <lineage>
        <taxon>Eukaryota</taxon>
        <taxon>Fungi</taxon>
        <taxon>Dikarya</taxon>
        <taxon>Ascomycota</taxon>
        <taxon>Pezizomycotina</taxon>
        <taxon>Dothideomycetes</taxon>
        <taxon>Pleosporomycetidae</taxon>
        <taxon>Pleosporales</taxon>
        <taxon>Pleosporales incertae sedis</taxon>
        <taxon>Aaosphaeria</taxon>
    </lineage>
</organism>
<dbReference type="SMART" id="SM00220">
    <property type="entry name" value="S_TKc"/>
    <property type="match status" value="1"/>
</dbReference>
<dbReference type="GO" id="GO:0061709">
    <property type="term" value="P:reticulophagy"/>
    <property type="evidence" value="ECO:0007669"/>
    <property type="project" value="TreeGrafter"/>
</dbReference>
<reference evidence="15" key="1">
    <citation type="journal article" date="2020" name="Stud. Mycol.">
        <title>101 Dothideomycetes genomes: a test case for predicting lifestyles and emergence of pathogens.</title>
        <authorList>
            <person name="Haridas S."/>
            <person name="Albert R."/>
            <person name="Binder M."/>
            <person name="Bloem J."/>
            <person name="Labutti K."/>
            <person name="Salamov A."/>
            <person name="Andreopoulos B."/>
            <person name="Baker S."/>
            <person name="Barry K."/>
            <person name="Bills G."/>
            <person name="Bluhm B."/>
            <person name="Cannon C."/>
            <person name="Castanera R."/>
            <person name="Culley D."/>
            <person name="Daum C."/>
            <person name="Ezra D."/>
            <person name="Gonzalez J."/>
            <person name="Henrissat B."/>
            <person name="Kuo A."/>
            <person name="Liang C."/>
            <person name="Lipzen A."/>
            <person name="Lutzoni F."/>
            <person name="Magnuson J."/>
            <person name="Mondo S."/>
            <person name="Nolan M."/>
            <person name="Ohm R."/>
            <person name="Pangilinan J."/>
            <person name="Park H.-J."/>
            <person name="Ramirez L."/>
            <person name="Alfaro M."/>
            <person name="Sun H."/>
            <person name="Tritt A."/>
            <person name="Yoshinaga Y."/>
            <person name="Zwiers L.-H."/>
            <person name="Turgeon B."/>
            <person name="Goodwin S."/>
            <person name="Spatafora J."/>
            <person name="Crous P."/>
            <person name="Grigoriev I."/>
        </authorList>
    </citation>
    <scope>NUCLEOTIDE SEQUENCE</scope>
    <source>
        <strain evidence="15">CBS 175.79</strain>
    </source>
</reference>
<dbReference type="SUPFAM" id="SSF56112">
    <property type="entry name" value="Protein kinase-like (PK-like)"/>
    <property type="match status" value="1"/>
</dbReference>
<dbReference type="GO" id="GO:0000422">
    <property type="term" value="P:autophagy of mitochondrion"/>
    <property type="evidence" value="ECO:0007669"/>
    <property type="project" value="TreeGrafter"/>
</dbReference>
<evidence type="ECO:0000256" key="10">
    <source>
        <dbReference type="ARBA" id="ARBA00047899"/>
    </source>
</evidence>
<comment type="subcellular location">
    <subcellularLocation>
        <location evidence="1">Preautophagosomal structure membrane</location>
        <topology evidence="1">Peripheral membrane protein</topology>
    </subcellularLocation>
</comment>
<dbReference type="CDD" id="cd00180">
    <property type="entry name" value="PKc"/>
    <property type="match status" value="1"/>
</dbReference>